<dbReference type="HOGENOM" id="CLU_066030_1_0_1"/>
<evidence type="ECO:0000313" key="1">
    <source>
        <dbReference type="EMBL" id="ELU40710.1"/>
    </source>
</evidence>
<dbReference type="Pfam" id="PF11901">
    <property type="entry name" value="DM9"/>
    <property type="match status" value="1"/>
</dbReference>
<dbReference type="EMBL" id="AFRT01001357">
    <property type="protein sequence ID" value="ELU40710.1"/>
    <property type="molecule type" value="Genomic_DNA"/>
</dbReference>
<keyword evidence="2" id="KW-1185">Reference proteome</keyword>
<dbReference type="AlphaFoldDB" id="L8WRU4"/>
<protein>
    <submittedName>
        <fullName evidence="1">Uncharacterized protein</fullName>
    </submittedName>
</protein>
<gene>
    <name evidence="1" type="ORF">AG1IA_05258</name>
</gene>
<comment type="caution">
    <text evidence="1">The sequence shown here is derived from an EMBL/GenBank/DDBJ whole genome shotgun (WGS) entry which is preliminary data.</text>
</comment>
<evidence type="ECO:0000313" key="2">
    <source>
        <dbReference type="Proteomes" id="UP000011668"/>
    </source>
</evidence>
<dbReference type="OMA" id="CAPHLEL"/>
<organism evidence="1 2">
    <name type="scientific">Thanatephorus cucumeris (strain AG1-IA)</name>
    <name type="common">Rice sheath blight fungus</name>
    <name type="synonym">Rhizoctonia solani</name>
    <dbReference type="NCBI Taxonomy" id="983506"/>
    <lineage>
        <taxon>Eukaryota</taxon>
        <taxon>Fungi</taxon>
        <taxon>Dikarya</taxon>
        <taxon>Basidiomycota</taxon>
        <taxon>Agaricomycotina</taxon>
        <taxon>Agaricomycetes</taxon>
        <taxon>Cantharellales</taxon>
        <taxon>Ceratobasidiaceae</taxon>
        <taxon>Rhizoctonia</taxon>
        <taxon>Rhizoctonia solani AG-1</taxon>
    </lineage>
</organism>
<dbReference type="STRING" id="983506.L8WRU4"/>
<dbReference type="Proteomes" id="UP000011668">
    <property type="component" value="Unassembled WGS sequence"/>
</dbReference>
<proteinExistence type="predicted"/>
<dbReference type="OrthoDB" id="2142040at2759"/>
<sequence length="212" mass="23117">MPGSGSGHRIPCSATENIPEVVFETQTEFSDVGGHPIYVASALMEDSVHPCKCAPHLELPCRVPYGGAEYFHEGRYDILPITRDMEWVPAFNGGLPYGRTPVEGGYEGDNPLYHAYIETHGVKVPGKTGAHLVGLTFSCSRPVKTNSEDFQGGINVAFGGQELSFADNYYILTYNLAFYAYLLLAHTPVVEHVIALSRLAANPDHGKTCLEQ</sequence>
<reference evidence="1 2" key="1">
    <citation type="journal article" date="2013" name="Nat. Commun.">
        <title>The evolution and pathogenic mechanisms of the rice sheath blight pathogen.</title>
        <authorList>
            <person name="Zheng A."/>
            <person name="Lin R."/>
            <person name="Xu L."/>
            <person name="Qin P."/>
            <person name="Tang C."/>
            <person name="Ai P."/>
            <person name="Zhang D."/>
            <person name="Liu Y."/>
            <person name="Sun Z."/>
            <person name="Feng H."/>
            <person name="Wang Y."/>
            <person name="Chen Y."/>
            <person name="Liang X."/>
            <person name="Fu R."/>
            <person name="Li Q."/>
            <person name="Zhang J."/>
            <person name="Yu X."/>
            <person name="Xie Z."/>
            <person name="Ding L."/>
            <person name="Guan P."/>
            <person name="Tang J."/>
            <person name="Liang Y."/>
            <person name="Wang S."/>
            <person name="Deng Q."/>
            <person name="Li S."/>
            <person name="Zhu J."/>
            <person name="Wang L."/>
            <person name="Liu H."/>
            <person name="Li P."/>
        </authorList>
    </citation>
    <scope>NUCLEOTIDE SEQUENCE [LARGE SCALE GENOMIC DNA]</scope>
    <source>
        <strain evidence="2">AG-1 IA</strain>
    </source>
</reference>
<dbReference type="InterPro" id="IPR006616">
    <property type="entry name" value="DM9_repeat"/>
</dbReference>
<dbReference type="PANTHER" id="PTHR31649:SF1">
    <property type="entry name" value="FARNESOIC ACID O-METHYL TRANSFERASE DOMAIN-CONTAINING PROTEIN"/>
    <property type="match status" value="1"/>
</dbReference>
<name>L8WRU4_THACA</name>
<dbReference type="PANTHER" id="PTHR31649">
    <property type="entry name" value="AGAP009604-PA"/>
    <property type="match status" value="1"/>
</dbReference>
<accession>L8WRU4</accession>